<evidence type="ECO:0000256" key="2">
    <source>
        <dbReference type="ARBA" id="ARBA00022801"/>
    </source>
</evidence>
<dbReference type="InterPro" id="IPR033199">
    <property type="entry name" value="DDAH-like"/>
</dbReference>
<dbReference type="GO" id="GO:0006525">
    <property type="term" value="P:arginine metabolic process"/>
    <property type="evidence" value="ECO:0007669"/>
    <property type="project" value="TreeGrafter"/>
</dbReference>
<name>A0A7W3LRF0_ACTNM</name>
<dbReference type="RefSeq" id="WP_182845235.1">
    <property type="nucleotide sequence ID" value="NZ_BAAALP010000036.1"/>
</dbReference>
<dbReference type="AlphaFoldDB" id="A0A7W3LRF0"/>
<evidence type="ECO:0000256" key="3">
    <source>
        <dbReference type="PIRSR" id="PIRSR633199-1"/>
    </source>
</evidence>
<gene>
    <name evidence="4" type="ORF">HNR61_004621</name>
</gene>
<sequence length="283" mass="31298">MDRSGIRHTGRRHLVMCPPEYYEITGDNPWTPPDAKTDRAAAMEEWERLRGIYLDLGHQVHVIEPRPELTQMTFAANGALAVDGKAFIARPHSQERAGEGPAHAEWFRQRGYDVKVSRARSEGEGDFLVTERFVLAGTGFRTDQPAHFEAQEFLSRPVLSLQLVHEKFYHLDTAVCVLDERTIAYYPGAFSSGSRRLLERVFPDAVIATDDDADELGLNAVSDGRNVVLHSSARHLADALAERGYHPIGIDMPQLQMGGGGPKCCTMGLYGEPPETIDAAGSQ</sequence>
<dbReference type="NCBIfam" id="NF045659">
    <property type="entry name" value="DiMArgaseDdahMtb"/>
    <property type="match status" value="1"/>
</dbReference>
<dbReference type="Pfam" id="PF19420">
    <property type="entry name" value="DDAH_eukar"/>
    <property type="match status" value="1"/>
</dbReference>
<evidence type="ECO:0000313" key="5">
    <source>
        <dbReference type="Proteomes" id="UP000572680"/>
    </source>
</evidence>
<protein>
    <submittedName>
        <fullName evidence="4">N-dimethylarginine dimethylaminohydrolase</fullName>
    </submittedName>
</protein>
<dbReference type="Proteomes" id="UP000572680">
    <property type="component" value="Unassembled WGS sequence"/>
</dbReference>
<keyword evidence="2 4" id="KW-0378">Hydrolase</keyword>
<dbReference type="Gene3D" id="3.75.10.10">
    <property type="entry name" value="L-arginine/glycine Amidinotransferase, Chain A"/>
    <property type="match status" value="1"/>
</dbReference>
<dbReference type="GO" id="GO:0000052">
    <property type="term" value="P:citrulline metabolic process"/>
    <property type="evidence" value="ECO:0007669"/>
    <property type="project" value="TreeGrafter"/>
</dbReference>
<dbReference type="PANTHER" id="PTHR12737">
    <property type="entry name" value="DIMETHYLARGININE DIMETHYLAMINOHYDROLASE"/>
    <property type="match status" value="1"/>
</dbReference>
<comment type="similarity">
    <text evidence="1">Belongs to the DDAH family.</text>
</comment>
<comment type="caution">
    <text evidence="4">The sequence shown here is derived from an EMBL/GenBank/DDBJ whole genome shotgun (WGS) entry which is preliminary data.</text>
</comment>
<evidence type="ECO:0000313" key="4">
    <source>
        <dbReference type="EMBL" id="MBA8952971.1"/>
    </source>
</evidence>
<dbReference type="EMBL" id="JACJIA010000006">
    <property type="protein sequence ID" value="MBA8952971.1"/>
    <property type="molecule type" value="Genomic_DNA"/>
</dbReference>
<accession>A0A7W3LRF0</accession>
<dbReference type="GO" id="GO:0016597">
    <property type="term" value="F:amino acid binding"/>
    <property type="evidence" value="ECO:0007669"/>
    <property type="project" value="TreeGrafter"/>
</dbReference>
<proteinExistence type="inferred from homology"/>
<organism evidence="4 5">
    <name type="scientific">Actinomadura namibiensis</name>
    <dbReference type="NCBI Taxonomy" id="182080"/>
    <lineage>
        <taxon>Bacteria</taxon>
        <taxon>Bacillati</taxon>
        <taxon>Actinomycetota</taxon>
        <taxon>Actinomycetes</taxon>
        <taxon>Streptosporangiales</taxon>
        <taxon>Thermomonosporaceae</taxon>
        <taxon>Actinomadura</taxon>
    </lineage>
</organism>
<dbReference type="GO" id="GO:0045429">
    <property type="term" value="P:positive regulation of nitric oxide biosynthetic process"/>
    <property type="evidence" value="ECO:0007669"/>
    <property type="project" value="TreeGrafter"/>
</dbReference>
<dbReference type="SUPFAM" id="SSF55909">
    <property type="entry name" value="Pentein"/>
    <property type="match status" value="1"/>
</dbReference>
<feature type="active site" description="Nucleophile" evidence="3">
    <location>
        <position position="264"/>
    </location>
</feature>
<reference evidence="4 5" key="1">
    <citation type="submission" date="2020-08" db="EMBL/GenBank/DDBJ databases">
        <title>Genomic Encyclopedia of Type Strains, Phase IV (KMG-IV): sequencing the most valuable type-strain genomes for metagenomic binning, comparative biology and taxonomic classification.</title>
        <authorList>
            <person name="Goeker M."/>
        </authorList>
    </citation>
    <scope>NUCLEOTIDE SEQUENCE [LARGE SCALE GENOMIC DNA]</scope>
    <source>
        <strain evidence="4 5">DSM 44197</strain>
    </source>
</reference>
<evidence type="ECO:0000256" key="1">
    <source>
        <dbReference type="ARBA" id="ARBA00008532"/>
    </source>
</evidence>
<feature type="active site" description="Proton donor" evidence="3">
    <location>
        <position position="170"/>
    </location>
</feature>
<dbReference type="GO" id="GO:0016403">
    <property type="term" value="F:dimethylargininase activity"/>
    <property type="evidence" value="ECO:0007669"/>
    <property type="project" value="TreeGrafter"/>
</dbReference>
<keyword evidence="5" id="KW-1185">Reference proteome</keyword>
<dbReference type="PANTHER" id="PTHR12737:SF9">
    <property type="entry name" value="DIMETHYLARGININASE"/>
    <property type="match status" value="1"/>
</dbReference>